<dbReference type="Proteomes" id="UP001139028">
    <property type="component" value="Unassembled WGS sequence"/>
</dbReference>
<dbReference type="AlphaFoldDB" id="A0A9X2EQ62"/>
<sequence>MGPTRKFALPLLAVLAMQGCLFLPVEEVEGEDPFFYEAETVGQGASFVEVGSHHSKYPQPFPADPQCESADCVDSLQDSVAWFFPILRVY</sequence>
<evidence type="ECO:0000313" key="1">
    <source>
        <dbReference type="EMBL" id="MCO1333663.1"/>
    </source>
</evidence>
<evidence type="ECO:0008006" key="3">
    <source>
        <dbReference type="Google" id="ProtNLM"/>
    </source>
</evidence>
<keyword evidence="2" id="KW-1185">Reference proteome</keyword>
<dbReference type="EMBL" id="JALBWM010000012">
    <property type="protein sequence ID" value="MCO1333663.1"/>
    <property type="molecule type" value="Genomic_DNA"/>
</dbReference>
<evidence type="ECO:0000313" key="2">
    <source>
        <dbReference type="Proteomes" id="UP001139028"/>
    </source>
</evidence>
<organism evidence="1 2">
    <name type="scientific">Microbulbifer okhotskensis</name>
    <dbReference type="NCBI Taxonomy" id="2926617"/>
    <lineage>
        <taxon>Bacteria</taxon>
        <taxon>Pseudomonadati</taxon>
        <taxon>Pseudomonadota</taxon>
        <taxon>Gammaproteobacteria</taxon>
        <taxon>Cellvibrionales</taxon>
        <taxon>Microbulbiferaceae</taxon>
        <taxon>Microbulbifer</taxon>
    </lineage>
</organism>
<comment type="caution">
    <text evidence="1">The sequence shown here is derived from an EMBL/GenBank/DDBJ whole genome shotgun (WGS) entry which is preliminary data.</text>
</comment>
<dbReference type="RefSeq" id="WP_252465106.1">
    <property type="nucleotide sequence ID" value="NZ_JALBWM010000012.1"/>
</dbReference>
<gene>
    <name evidence="1" type="ORF">MO867_04835</name>
</gene>
<reference evidence="1" key="1">
    <citation type="journal article" date="2022" name="Arch. Microbiol.">
        <title>Microbulbifer okhotskensis sp. nov., isolated from a deep bottom sediment of the Okhotsk Sea.</title>
        <authorList>
            <person name="Romanenko L."/>
            <person name="Kurilenko V."/>
            <person name="Otstavnykh N."/>
            <person name="Velansky P."/>
            <person name="Isaeva M."/>
            <person name="Mikhailov V."/>
        </authorList>
    </citation>
    <scope>NUCLEOTIDE SEQUENCE</scope>
    <source>
        <strain evidence="1">OS29</strain>
    </source>
</reference>
<accession>A0A9X2EQ62</accession>
<name>A0A9X2EQ62_9GAMM</name>
<protein>
    <recommendedName>
        <fullName evidence="3">Lipoprotein</fullName>
    </recommendedName>
</protein>
<proteinExistence type="predicted"/>
<dbReference type="PROSITE" id="PS51257">
    <property type="entry name" value="PROKAR_LIPOPROTEIN"/>
    <property type="match status" value="1"/>
</dbReference>